<dbReference type="AlphaFoldDB" id="A0A9N7MBN1"/>
<feature type="non-terminal residue" evidence="2">
    <location>
        <position position="1"/>
    </location>
</feature>
<dbReference type="PANTHER" id="PTHR12979">
    <property type="entry name" value="CCR4-NOT TRANSCRIPTION COMPLEX SUBUNIT 10"/>
    <property type="match status" value="1"/>
</dbReference>
<dbReference type="Proteomes" id="UP001153555">
    <property type="component" value="Unassembled WGS sequence"/>
</dbReference>
<keyword evidence="3" id="KW-1185">Reference proteome</keyword>
<dbReference type="GO" id="GO:0006402">
    <property type="term" value="P:mRNA catabolic process"/>
    <property type="evidence" value="ECO:0007669"/>
    <property type="project" value="TreeGrafter"/>
</dbReference>
<comment type="caution">
    <text evidence="2">The sequence shown here is derived from an EMBL/GenBank/DDBJ whole genome shotgun (WGS) entry which is preliminary data.</text>
</comment>
<feature type="non-terminal residue" evidence="2">
    <location>
        <position position="139"/>
    </location>
</feature>
<reference evidence="2" key="1">
    <citation type="submission" date="2019-12" db="EMBL/GenBank/DDBJ databases">
        <authorList>
            <person name="Scholes J."/>
        </authorList>
    </citation>
    <scope>NUCLEOTIDE SEQUENCE</scope>
</reference>
<dbReference type="OrthoDB" id="25157at2759"/>
<sequence>VRHNIAIAENFQDGCSDPKRLIGALENILKQCEELADTSAEPSEITSSDGRKSMAGVKGPNNAGNHLSSSSGYSDDFDTSVAMFNLAVIWFHLHDYAKSFSYLETFYQNIEPIDEATALRICLLLLDVALVFHHASRSA</sequence>
<accession>A0A9N7MBN1</accession>
<feature type="region of interest" description="Disordered" evidence="1">
    <location>
        <begin position="39"/>
        <end position="65"/>
    </location>
</feature>
<protein>
    <submittedName>
        <fullName evidence="2">Tetratricopeptide repeat (TPR)-like superfamily protein</fullName>
    </submittedName>
</protein>
<dbReference type="InterPro" id="IPR039740">
    <property type="entry name" value="CNOT10"/>
</dbReference>
<dbReference type="GO" id="GO:0017148">
    <property type="term" value="P:negative regulation of translation"/>
    <property type="evidence" value="ECO:0007669"/>
    <property type="project" value="TreeGrafter"/>
</dbReference>
<evidence type="ECO:0000313" key="2">
    <source>
        <dbReference type="EMBL" id="CAA0806455.1"/>
    </source>
</evidence>
<proteinExistence type="predicted"/>
<dbReference type="GO" id="GO:0030014">
    <property type="term" value="C:CCR4-NOT complex"/>
    <property type="evidence" value="ECO:0007669"/>
    <property type="project" value="InterPro"/>
</dbReference>
<evidence type="ECO:0000313" key="3">
    <source>
        <dbReference type="Proteomes" id="UP001153555"/>
    </source>
</evidence>
<gene>
    <name evidence="2" type="ORF">SHERM_09344</name>
</gene>
<dbReference type="PANTHER" id="PTHR12979:SF5">
    <property type="entry name" value="CCR4-NOT TRANSCRIPTION COMPLEX SUBUNIT 10"/>
    <property type="match status" value="1"/>
</dbReference>
<name>A0A9N7MBN1_STRHE</name>
<evidence type="ECO:0000256" key="1">
    <source>
        <dbReference type="SAM" id="MobiDB-lite"/>
    </source>
</evidence>
<dbReference type="EMBL" id="CACSLK010000984">
    <property type="protein sequence ID" value="CAA0806455.1"/>
    <property type="molecule type" value="Genomic_DNA"/>
</dbReference>
<organism evidence="2 3">
    <name type="scientific">Striga hermonthica</name>
    <name type="common">Purple witchweed</name>
    <name type="synonym">Buchnera hermonthica</name>
    <dbReference type="NCBI Taxonomy" id="68872"/>
    <lineage>
        <taxon>Eukaryota</taxon>
        <taxon>Viridiplantae</taxon>
        <taxon>Streptophyta</taxon>
        <taxon>Embryophyta</taxon>
        <taxon>Tracheophyta</taxon>
        <taxon>Spermatophyta</taxon>
        <taxon>Magnoliopsida</taxon>
        <taxon>eudicotyledons</taxon>
        <taxon>Gunneridae</taxon>
        <taxon>Pentapetalae</taxon>
        <taxon>asterids</taxon>
        <taxon>lamiids</taxon>
        <taxon>Lamiales</taxon>
        <taxon>Orobanchaceae</taxon>
        <taxon>Buchnereae</taxon>
        <taxon>Striga</taxon>
    </lineage>
</organism>